<dbReference type="Gene3D" id="3.10.450.620">
    <property type="entry name" value="JHP933, nucleotidyltransferase-like core domain"/>
    <property type="match status" value="1"/>
</dbReference>
<organism evidence="1 2">
    <name type="scientific">SAR324 cluster bacterium</name>
    <dbReference type="NCBI Taxonomy" id="2024889"/>
    <lineage>
        <taxon>Bacteria</taxon>
        <taxon>Deltaproteobacteria</taxon>
        <taxon>SAR324 cluster</taxon>
    </lineage>
</organism>
<evidence type="ECO:0000313" key="1">
    <source>
        <dbReference type="EMBL" id="PCI28651.1"/>
    </source>
</evidence>
<evidence type="ECO:0008006" key="3">
    <source>
        <dbReference type="Google" id="ProtNLM"/>
    </source>
</evidence>
<gene>
    <name evidence="1" type="ORF">COB67_05945</name>
</gene>
<accession>A0A2A4T5P2</accession>
<sequence length="236" mass="28215">MLEKTEKTLDLIAKDSFFTTYDVKFVGGTALSYLINHRLSEDLDFAMLDLCPKEIKNMMINKYQATQLPHDIALVDSVKNEGGDLEDYYLKFMLHGVKVEFFSPPFNMLEKEIWNSEPSTSYKNTNIQVASFKTIMYMKTMAFWNRKKYRDLFDIYYVLSNNHSFTVEDFIELYIKYNITYDKEILYKKIRCKESFYKKPEDEGLSTLVKDHESYEWYRKKIEGMVHNAYLQELYE</sequence>
<dbReference type="Proteomes" id="UP000218113">
    <property type="component" value="Unassembled WGS sequence"/>
</dbReference>
<reference evidence="2" key="1">
    <citation type="submission" date="2017-08" db="EMBL/GenBank/DDBJ databases">
        <title>A dynamic microbial community with high functional redundancy inhabits the cold, oxic subseafloor aquifer.</title>
        <authorList>
            <person name="Tully B.J."/>
            <person name="Wheat C.G."/>
            <person name="Glazer B.T."/>
            <person name="Huber J.A."/>
        </authorList>
    </citation>
    <scope>NUCLEOTIDE SEQUENCE [LARGE SCALE GENOMIC DNA]</scope>
</reference>
<dbReference type="Pfam" id="PF08843">
    <property type="entry name" value="AbiEii"/>
    <property type="match status" value="1"/>
</dbReference>
<protein>
    <recommendedName>
        <fullName evidence="3">Nucleotidyl transferase AbiEii/AbiGii toxin family protein</fullName>
    </recommendedName>
</protein>
<evidence type="ECO:0000313" key="2">
    <source>
        <dbReference type="Proteomes" id="UP000218113"/>
    </source>
</evidence>
<dbReference type="AlphaFoldDB" id="A0A2A4T5P2"/>
<comment type="caution">
    <text evidence="1">The sequence shown here is derived from an EMBL/GenBank/DDBJ whole genome shotgun (WGS) entry which is preliminary data.</text>
</comment>
<dbReference type="EMBL" id="NVSR01000029">
    <property type="protein sequence ID" value="PCI28651.1"/>
    <property type="molecule type" value="Genomic_DNA"/>
</dbReference>
<name>A0A2A4T5P2_9DELT</name>
<proteinExistence type="predicted"/>
<dbReference type="InterPro" id="IPR014942">
    <property type="entry name" value="AbiEii"/>
</dbReference>